<accession>A0ABR5J5W1</accession>
<feature type="compositionally biased region" description="Basic and acidic residues" evidence="2">
    <location>
        <begin position="335"/>
        <end position="358"/>
    </location>
</feature>
<dbReference type="Gene3D" id="3.30.70.2390">
    <property type="match status" value="1"/>
</dbReference>
<dbReference type="Pfam" id="PF03816">
    <property type="entry name" value="LytR_cpsA_psr"/>
    <property type="match status" value="1"/>
</dbReference>
<evidence type="ECO:0000259" key="4">
    <source>
        <dbReference type="Pfam" id="PF13399"/>
    </source>
</evidence>
<comment type="similarity">
    <text evidence="1">Belongs to the LytR/CpsA/Psr (LCP) family.</text>
</comment>
<evidence type="ECO:0000313" key="6">
    <source>
        <dbReference type="Proteomes" id="UP000037020"/>
    </source>
</evidence>
<protein>
    <submittedName>
        <fullName evidence="5">Transcriptional regulator</fullName>
    </submittedName>
</protein>
<reference evidence="5 6" key="1">
    <citation type="submission" date="2015-07" db="EMBL/GenBank/DDBJ databases">
        <authorList>
            <person name="Ju K.-S."/>
            <person name="Doroghazi J.R."/>
            <person name="Metcalf W.W."/>
        </authorList>
    </citation>
    <scope>NUCLEOTIDE SEQUENCE [LARGE SCALE GENOMIC DNA]</scope>
    <source>
        <strain evidence="5 6">NRRL B-3589</strain>
    </source>
</reference>
<feature type="region of interest" description="Disordered" evidence="2">
    <location>
        <begin position="444"/>
        <end position="483"/>
    </location>
</feature>
<dbReference type="EMBL" id="LGUT01001488">
    <property type="protein sequence ID" value="KOG88846.1"/>
    <property type="molecule type" value="Genomic_DNA"/>
</dbReference>
<evidence type="ECO:0000313" key="5">
    <source>
        <dbReference type="EMBL" id="KOG88846.1"/>
    </source>
</evidence>
<name>A0ABR5J5W1_9ACTN</name>
<organism evidence="5 6">
    <name type="scientific">Streptomyces varsoviensis</name>
    <dbReference type="NCBI Taxonomy" id="67373"/>
    <lineage>
        <taxon>Bacteria</taxon>
        <taxon>Bacillati</taxon>
        <taxon>Actinomycetota</taxon>
        <taxon>Actinomycetes</taxon>
        <taxon>Kitasatosporales</taxon>
        <taxon>Streptomycetaceae</taxon>
        <taxon>Streptomyces</taxon>
    </lineage>
</organism>
<dbReference type="NCBIfam" id="TIGR00350">
    <property type="entry name" value="lytR_cpsA_psr"/>
    <property type="match status" value="1"/>
</dbReference>
<dbReference type="PANTHER" id="PTHR33392:SF6">
    <property type="entry name" value="POLYISOPRENYL-TEICHOIC ACID--PEPTIDOGLYCAN TEICHOIC ACID TRANSFERASE TAGU"/>
    <property type="match status" value="1"/>
</dbReference>
<feature type="region of interest" description="Disordered" evidence="2">
    <location>
        <begin position="329"/>
        <end position="360"/>
    </location>
</feature>
<evidence type="ECO:0000256" key="1">
    <source>
        <dbReference type="ARBA" id="ARBA00006068"/>
    </source>
</evidence>
<proteinExistence type="inferred from homology"/>
<dbReference type="PANTHER" id="PTHR33392">
    <property type="entry name" value="POLYISOPRENYL-TEICHOIC ACID--PEPTIDOGLYCAN TEICHOIC ACID TRANSFERASE TAGU"/>
    <property type="match status" value="1"/>
</dbReference>
<comment type="caution">
    <text evidence="5">The sequence shown here is derived from an EMBL/GenBank/DDBJ whole genome shotgun (WGS) entry which is preliminary data.</text>
</comment>
<evidence type="ECO:0000256" key="2">
    <source>
        <dbReference type="SAM" id="MobiDB-lite"/>
    </source>
</evidence>
<feature type="domain" description="Cell envelope-related transcriptional attenuator" evidence="3">
    <location>
        <begin position="77"/>
        <end position="246"/>
    </location>
</feature>
<evidence type="ECO:0000259" key="3">
    <source>
        <dbReference type="Pfam" id="PF03816"/>
    </source>
</evidence>
<dbReference type="InterPro" id="IPR004474">
    <property type="entry name" value="LytR_CpsA_psr"/>
</dbReference>
<feature type="compositionally biased region" description="Basic and acidic residues" evidence="2">
    <location>
        <begin position="463"/>
        <end position="473"/>
    </location>
</feature>
<gene>
    <name evidence="5" type="ORF">ADK38_17530</name>
</gene>
<sequence>MRLFLGIGVSLVVLAAAGAGWVYFKLNGNINTFAADGIARERPKSGAAGQNVLIIGSDARTGGNDKFGGGDKDDVGRSDTAFLLHIYGDGKHAVGVSIPRDSLVDIPPCKLPNGEWTHEQSNTMFNAAFSVGQSAKGNPACTQNTVEKMTGMRVDHTVVVDFAGFSAMTSAVGGVKVCLPKDVYEGDLNPNKHARGERIFPKGVQNVSGQKALDYVRIRHGIGDGSDIGRIQRQQAFVSSLIKKIKDQGLNPTTLLPLADAATKSLIVDPGLGSADKLLSFAMSLKNIDLHNINFITVPWRYQGARVAIVQPNADNLWATLRADRTLDGEYAGGKQDDPKKGDKGGKDGGSPSKEHVSGDGVAVAVYNGTTVPGLGARAAGELKDHNFTVTRTDTAKSQTHTGTVVQYGPGAEDHAKTVADMFPGARLQQVTAQGVAVVVGKTYAATPETPKGGGDTTPDAPTKVKEKSRSADQDPCADLSYG</sequence>
<feature type="domain" description="LytR/CpsA/Psr regulator C-terminal" evidence="4">
    <location>
        <begin position="362"/>
        <end position="444"/>
    </location>
</feature>
<dbReference type="Pfam" id="PF13399">
    <property type="entry name" value="LytR_C"/>
    <property type="match status" value="1"/>
</dbReference>
<keyword evidence="6" id="KW-1185">Reference proteome</keyword>
<dbReference type="InterPro" id="IPR050922">
    <property type="entry name" value="LytR/CpsA/Psr_CW_biosynth"/>
</dbReference>
<dbReference type="Gene3D" id="3.40.630.190">
    <property type="entry name" value="LCP protein"/>
    <property type="match status" value="1"/>
</dbReference>
<dbReference type="Proteomes" id="UP000037020">
    <property type="component" value="Unassembled WGS sequence"/>
</dbReference>
<dbReference type="InterPro" id="IPR027381">
    <property type="entry name" value="LytR/CpsA/Psr_C"/>
</dbReference>